<evidence type="ECO:0000313" key="2">
    <source>
        <dbReference type="Proteomes" id="UP000016620"/>
    </source>
</evidence>
<protein>
    <submittedName>
        <fullName evidence="1">Uncharacterized protein</fullName>
    </submittedName>
</protein>
<dbReference type="AlphaFoldDB" id="U2GTQ3"/>
<dbReference type="RefSeq" id="WP_021087547.1">
    <property type="nucleotide sequence ID" value="NZ_ANNG01000013.1"/>
</dbReference>
<organism evidence="1 2">
    <name type="scientific">Campylobacter concisus UNSWCS</name>
    <dbReference type="NCBI Taxonomy" id="1242968"/>
    <lineage>
        <taxon>Bacteria</taxon>
        <taxon>Pseudomonadati</taxon>
        <taxon>Campylobacterota</taxon>
        <taxon>Epsilonproteobacteria</taxon>
        <taxon>Campylobacterales</taxon>
        <taxon>Campylobacteraceae</taxon>
        <taxon>Campylobacter</taxon>
    </lineage>
</organism>
<comment type="caution">
    <text evidence="1">The sequence shown here is derived from an EMBL/GenBank/DDBJ whole genome shotgun (WGS) entry which is preliminary data.</text>
</comment>
<dbReference type="PATRIC" id="fig|1242968.3.peg.984"/>
<sequence>MKFENPKLKLLDAIDTSSDKVGLVKKVLLNKDISDGVKAKAVNRLTKNKISQGAKTSYTSTKSSKNN</sequence>
<name>U2GTQ3_9BACT</name>
<dbReference type="EMBL" id="ANNG01000013">
    <property type="protein sequence ID" value="ERJ29378.1"/>
    <property type="molecule type" value="Genomic_DNA"/>
</dbReference>
<gene>
    <name evidence="1" type="ORF">UNSWCS_908</name>
</gene>
<accession>U2GTQ3</accession>
<evidence type="ECO:0000313" key="1">
    <source>
        <dbReference type="EMBL" id="ERJ29378.1"/>
    </source>
</evidence>
<proteinExistence type="predicted"/>
<reference evidence="1 2" key="1">
    <citation type="journal article" date="2013" name="BMC Genomics">
        <title>Comparative genomics of Campylobacter concisus isolates reveals genetic diversity and provides insights into disease association.</title>
        <authorList>
            <person name="Deshpande N.P."/>
            <person name="Kaakoush N.O."/>
            <person name="Wilkins M.R."/>
            <person name="Mitchell H.M."/>
        </authorList>
    </citation>
    <scope>NUCLEOTIDE SEQUENCE [LARGE SCALE GENOMIC DNA]</scope>
    <source>
        <strain evidence="1 2">UNSWCS</strain>
    </source>
</reference>
<dbReference type="Proteomes" id="UP000016620">
    <property type="component" value="Unassembled WGS sequence"/>
</dbReference>